<dbReference type="EC" id="1.-.-.-" evidence="6"/>
<dbReference type="InterPro" id="IPR019921">
    <property type="entry name" value="Lucif-like_OxRdtase_Rv2161c"/>
</dbReference>
<proteinExistence type="predicted"/>
<dbReference type="EMBL" id="JAATEP010000013">
    <property type="protein sequence ID" value="NJP91814.1"/>
    <property type="molecule type" value="Genomic_DNA"/>
</dbReference>
<dbReference type="PANTHER" id="PTHR42847:SF4">
    <property type="entry name" value="ALKANESULFONATE MONOOXYGENASE-RELATED"/>
    <property type="match status" value="1"/>
</dbReference>
<dbReference type="NCBIfam" id="TIGR03619">
    <property type="entry name" value="F420_Rv2161c"/>
    <property type="match status" value="1"/>
</dbReference>
<evidence type="ECO:0000259" key="5">
    <source>
        <dbReference type="Pfam" id="PF00296"/>
    </source>
</evidence>
<feature type="domain" description="Luciferase-like" evidence="5">
    <location>
        <begin position="8"/>
        <end position="240"/>
    </location>
</feature>
<dbReference type="RefSeq" id="WP_168011132.1">
    <property type="nucleotide sequence ID" value="NZ_JAATEP010000013.1"/>
</dbReference>
<evidence type="ECO:0000313" key="7">
    <source>
        <dbReference type="Proteomes" id="UP000696294"/>
    </source>
</evidence>
<evidence type="ECO:0000313" key="6">
    <source>
        <dbReference type="EMBL" id="NJP91814.1"/>
    </source>
</evidence>
<name>A0ABX1B696_9ACTN</name>
<dbReference type="InterPro" id="IPR050172">
    <property type="entry name" value="SsuD_RutA_monooxygenase"/>
</dbReference>
<keyword evidence="7" id="KW-1185">Reference proteome</keyword>
<comment type="caution">
    <text evidence="6">The sequence shown here is derived from an EMBL/GenBank/DDBJ whole genome shotgun (WGS) entry which is preliminary data.</text>
</comment>
<dbReference type="PANTHER" id="PTHR42847">
    <property type="entry name" value="ALKANESULFONATE MONOOXYGENASE"/>
    <property type="match status" value="1"/>
</dbReference>
<dbReference type="Pfam" id="PF00296">
    <property type="entry name" value="Bac_luciferase"/>
    <property type="match status" value="1"/>
</dbReference>
<dbReference type="Gene3D" id="3.20.20.30">
    <property type="entry name" value="Luciferase-like domain"/>
    <property type="match status" value="1"/>
</dbReference>
<evidence type="ECO:0000256" key="3">
    <source>
        <dbReference type="ARBA" id="ARBA00023002"/>
    </source>
</evidence>
<keyword evidence="1" id="KW-0285">Flavoprotein</keyword>
<keyword evidence="4" id="KW-0503">Monooxygenase</keyword>
<dbReference type="SUPFAM" id="SSF51679">
    <property type="entry name" value="Bacterial luciferase-like"/>
    <property type="match status" value="1"/>
</dbReference>
<dbReference type="InterPro" id="IPR036661">
    <property type="entry name" value="Luciferase-like_sf"/>
</dbReference>
<evidence type="ECO:0000256" key="4">
    <source>
        <dbReference type="ARBA" id="ARBA00023033"/>
    </source>
</evidence>
<reference evidence="6 7" key="1">
    <citation type="submission" date="2020-03" db="EMBL/GenBank/DDBJ databases">
        <title>WGS of actinomycetes isolated from Thailand.</title>
        <authorList>
            <person name="Thawai C."/>
        </authorList>
    </citation>
    <scope>NUCLEOTIDE SEQUENCE [LARGE SCALE GENOMIC DNA]</scope>
    <source>
        <strain evidence="6 7">FMUSA5-5</strain>
    </source>
</reference>
<dbReference type="InterPro" id="IPR011251">
    <property type="entry name" value="Luciferase-like_dom"/>
</dbReference>
<organism evidence="6 7">
    <name type="scientific">Nonomuraea composti</name>
    <dbReference type="NCBI Taxonomy" id="2720023"/>
    <lineage>
        <taxon>Bacteria</taxon>
        <taxon>Bacillati</taxon>
        <taxon>Actinomycetota</taxon>
        <taxon>Actinomycetes</taxon>
        <taxon>Streptosporangiales</taxon>
        <taxon>Streptosporangiaceae</taxon>
        <taxon>Nonomuraea</taxon>
    </lineage>
</organism>
<protein>
    <submittedName>
        <fullName evidence="6">TIGR03619 family F420-dependent LLM class oxidoreductase</fullName>
        <ecNumber evidence="6">1.-.-.-</ecNumber>
    </submittedName>
</protein>
<dbReference type="GO" id="GO:0016491">
    <property type="term" value="F:oxidoreductase activity"/>
    <property type="evidence" value="ECO:0007669"/>
    <property type="project" value="UniProtKB-KW"/>
</dbReference>
<keyword evidence="3 6" id="KW-0560">Oxidoreductase</keyword>
<dbReference type="Proteomes" id="UP000696294">
    <property type="component" value="Unassembled WGS sequence"/>
</dbReference>
<gene>
    <name evidence="6" type="ORF">HCN51_20520</name>
</gene>
<evidence type="ECO:0000256" key="2">
    <source>
        <dbReference type="ARBA" id="ARBA00022643"/>
    </source>
</evidence>
<evidence type="ECO:0000256" key="1">
    <source>
        <dbReference type="ARBA" id="ARBA00022630"/>
    </source>
</evidence>
<sequence>MELGIALPTSGPLAGPANIARVAREAERLGYDSVWTYERLLRPTAPVSIAGGEPQPVPETYRVVYEPLETLSYVAAITERVKLGTSVIDALLHPAAVLAKRFATLDQFSGGRAVAGVGQGWMPQEFAAAGVPMSRIGPGMDEVVAAMRACWGPDPVAYDGKFTHVAESEINPKPVQAHLPVLLGAMTPGGVRRAARIADGLNPVALSRDALLELTKTFRAAVEEFGRDPASVTVVARANVPLTAEALGDDRPFLGGSPRQIADDLAGLEGTGVDHVLFSTSGRGQDDGRDPGIEETIALYAELIDLARR</sequence>
<accession>A0ABX1B696</accession>
<keyword evidence="2" id="KW-0288">FMN</keyword>